<evidence type="ECO:0000313" key="2">
    <source>
        <dbReference type="Proteomes" id="UP000031668"/>
    </source>
</evidence>
<gene>
    <name evidence="1" type="ORF">RF11_07304</name>
</gene>
<proteinExistence type="predicted"/>
<organism evidence="1 2">
    <name type="scientific">Thelohanellus kitauei</name>
    <name type="common">Myxosporean</name>
    <dbReference type="NCBI Taxonomy" id="669202"/>
    <lineage>
        <taxon>Eukaryota</taxon>
        <taxon>Metazoa</taxon>
        <taxon>Cnidaria</taxon>
        <taxon>Myxozoa</taxon>
        <taxon>Myxosporea</taxon>
        <taxon>Bivalvulida</taxon>
        <taxon>Platysporina</taxon>
        <taxon>Myxobolidae</taxon>
        <taxon>Thelohanellus</taxon>
    </lineage>
</organism>
<sequence>MITLEGCGQNSMRLKHQNSINYYFMVWILQDYQVVDVPLKCFKNEKECEILSPDSIITWANFTKLVFKKIEHQSTQIAFAVFYNLPNRNLPLLDTIIDLSILLNLQKTTIPSATSCSVNFTYEHTNT</sequence>
<keyword evidence="2" id="KW-1185">Reference proteome</keyword>
<reference evidence="1 2" key="1">
    <citation type="journal article" date="2014" name="Genome Biol. Evol.">
        <title>The genome of the myxosporean Thelohanellus kitauei shows adaptations to nutrient acquisition within its fish host.</title>
        <authorList>
            <person name="Yang Y."/>
            <person name="Xiong J."/>
            <person name="Zhou Z."/>
            <person name="Huo F."/>
            <person name="Miao W."/>
            <person name="Ran C."/>
            <person name="Liu Y."/>
            <person name="Zhang J."/>
            <person name="Feng J."/>
            <person name="Wang M."/>
            <person name="Wang M."/>
            <person name="Wang L."/>
            <person name="Yao B."/>
        </authorList>
    </citation>
    <scope>NUCLEOTIDE SEQUENCE [LARGE SCALE GENOMIC DNA]</scope>
    <source>
        <strain evidence="1">Wuqing</strain>
    </source>
</reference>
<accession>A0A0C2MKR6</accession>
<protein>
    <submittedName>
        <fullName evidence="1">Uncharacterized protein</fullName>
    </submittedName>
</protein>
<dbReference type="Proteomes" id="UP000031668">
    <property type="component" value="Unassembled WGS sequence"/>
</dbReference>
<evidence type="ECO:0000313" key="1">
    <source>
        <dbReference type="EMBL" id="KII67816.1"/>
    </source>
</evidence>
<dbReference type="AlphaFoldDB" id="A0A0C2MKR6"/>
<dbReference type="EMBL" id="JWZT01003072">
    <property type="protein sequence ID" value="KII67816.1"/>
    <property type="molecule type" value="Genomic_DNA"/>
</dbReference>
<name>A0A0C2MKR6_THEKT</name>
<comment type="caution">
    <text evidence="1">The sequence shown here is derived from an EMBL/GenBank/DDBJ whole genome shotgun (WGS) entry which is preliminary data.</text>
</comment>